<keyword evidence="7" id="KW-0807">Transducer</keyword>
<evidence type="ECO:0000256" key="3">
    <source>
        <dbReference type="ARBA" id="ARBA00022989"/>
    </source>
</evidence>
<keyword evidence="4" id="KW-0297">G-protein coupled receptor</keyword>
<keyword evidence="5" id="KW-0472">Membrane</keyword>
<dbReference type="PROSITE" id="PS50262">
    <property type="entry name" value="G_PROTEIN_RECEP_F1_2"/>
    <property type="match status" value="1"/>
</dbReference>
<evidence type="ECO:0000256" key="4">
    <source>
        <dbReference type="ARBA" id="ARBA00023040"/>
    </source>
</evidence>
<protein>
    <recommendedName>
        <fullName evidence="8">G-protein coupled receptors family 1 profile domain-containing protein</fullName>
    </recommendedName>
</protein>
<dbReference type="InterPro" id="IPR000276">
    <property type="entry name" value="GPCR_Rhodpsn"/>
</dbReference>
<dbReference type="Pfam" id="PF00001">
    <property type="entry name" value="7tm_1"/>
    <property type="match status" value="1"/>
</dbReference>
<organism evidence="9 10">
    <name type="scientific">Clonorchis sinensis</name>
    <name type="common">Chinese liver fluke</name>
    <dbReference type="NCBI Taxonomy" id="79923"/>
    <lineage>
        <taxon>Eukaryota</taxon>
        <taxon>Metazoa</taxon>
        <taxon>Spiralia</taxon>
        <taxon>Lophotrochozoa</taxon>
        <taxon>Platyhelminthes</taxon>
        <taxon>Trematoda</taxon>
        <taxon>Digenea</taxon>
        <taxon>Opisthorchiida</taxon>
        <taxon>Opisthorchiata</taxon>
        <taxon>Opisthorchiidae</taxon>
        <taxon>Clonorchis</taxon>
    </lineage>
</organism>
<dbReference type="OrthoDB" id="9990906at2759"/>
<dbReference type="GO" id="GO:0016020">
    <property type="term" value="C:membrane"/>
    <property type="evidence" value="ECO:0007669"/>
    <property type="project" value="UniProtKB-SubCell"/>
</dbReference>
<accession>A0A3R7CU38</accession>
<dbReference type="InterPro" id="IPR017452">
    <property type="entry name" value="GPCR_Rhodpsn_7TM"/>
</dbReference>
<evidence type="ECO:0000259" key="8">
    <source>
        <dbReference type="PROSITE" id="PS50262"/>
    </source>
</evidence>
<evidence type="ECO:0000256" key="6">
    <source>
        <dbReference type="ARBA" id="ARBA00023170"/>
    </source>
</evidence>
<proteinExistence type="predicted"/>
<dbReference type="InParanoid" id="A0A3R7CU38"/>
<name>A0A3R7CU38_CLOSI</name>
<reference evidence="9 10" key="1">
    <citation type="journal article" date="2018" name="Biotechnol. Adv.">
        <title>Improved genomic resources and new bioinformatic workflow for the carcinogenic parasite Clonorchis sinensis: Biotechnological implications.</title>
        <authorList>
            <person name="Wang D."/>
            <person name="Korhonen P.K."/>
            <person name="Gasser R.B."/>
            <person name="Young N.D."/>
        </authorList>
    </citation>
    <scope>NUCLEOTIDE SEQUENCE [LARGE SCALE GENOMIC DNA]</scope>
    <source>
        <strain evidence="9">Cs-k2</strain>
    </source>
</reference>
<evidence type="ECO:0000256" key="2">
    <source>
        <dbReference type="ARBA" id="ARBA00022692"/>
    </source>
</evidence>
<evidence type="ECO:0000256" key="7">
    <source>
        <dbReference type="ARBA" id="ARBA00023224"/>
    </source>
</evidence>
<evidence type="ECO:0000256" key="5">
    <source>
        <dbReference type="ARBA" id="ARBA00023136"/>
    </source>
</evidence>
<feature type="domain" description="G-protein coupled receptors family 1 profile" evidence="8">
    <location>
        <begin position="39"/>
        <end position="344"/>
    </location>
</feature>
<sequence>MPFEAVVMGADQALADGNSIYRNICVAYFIILFSLGVVGNTLLLSTLIYKQFQPRHVNTSSRRGTLQVRAPIRFHPRKHRLRFHSTADYLLFLLVFCEFICIWLVLLRYGLHLIADTDLRNFSTFGCKLHVFLSQSAINMTVAMMCIFSAHRMVSMKWPLGTMKRITRRRLNWIIIGSLLSVLLKQLPVFHLFYRDEVGDGVQKCIKSQDPRLSVYINVYSYVEFGTHSALGYTLLVCFNSVLYYTVNRYRRQNRQKSIVGVSKMEDAEITLKKTESRRVGLSASIVIISLSFVQVLSTIPYFLLIELNTRFKLNLVPVEYQFVVYYASIFTVFVNNAINYYLVLSISKKFRQLTWKLILRVFCCKKPELSEACFGQQQERSGFRSLGSTNQMEKVS</sequence>
<dbReference type="AlphaFoldDB" id="A0A3R7CU38"/>
<reference evidence="9 10" key="2">
    <citation type="journal article" date="2021" name="Genomics">
        <title>High-quality reference genome for Clonorchis sinensis.</title>
        <authorList>
            <person name="Young N.D."/>
            <person name="Stroehlein A.J."/>
            <person name="Kinkar L."/>
            <person name="Wang T."/>
            <person name="Sohn W.M."/>
            <person name="Chang B.C.H."/>
            <person name="Kaur P."/>
            <person name="Weisz D."/>
            <person name="Dudchenko O."/>
            <person name="Aiden E.L."/>
            <person name="Korhonen P.K."/>
            <person name="Gasser R.B."/>
        </authorList>
    </citation>
    <scope>NUCLEOTIDE SEQUENCE [LARGE SCALE GENOMIC DNA]</scope>
    <source>
        <strain evidence="9">Cs-k2</strain>
    </source>
</reference>
<gene>
    <name evidence="9" type="ORF">CSKR_103441</name>
</gene>
<dbReference type="Proteomes" id="UP000286415">
    <property type="component" value="Unassembled WGS sequence"/>
</dbReference>
<dbReference type="PANTHER" id="PTHR24243:SF208">
    <property type="entry name" value="PYROKININ-1 RECEPTOR"/>
    <property type="match status" value="1"/>
</dbReference>
<dbReference type="PANTHER" id="PTHR24243">
    <property type="entry name" value="G-PROTEIN COUPLED RECEPTOR"/>
    <property type="match status" value="1"/>
</dbReference>
<dbReference type="GO" id="GO:0004930">
    <property type="term" value="F:G protein-coupled receptor activity"/>
    <property type="evidence" value="ECO:0007669"/>
    <property type="project" value="UniProtKB-KW"/>
</dbReference>
<evidence type="ECO:0000313" key="10">
    <source>
        <dbReference type="Proteomes" id="UP000286415"/>
    </source>
</evidence>
<comment type="subcellular location">
    <subcellularLocation>
        <location evidence="1">Membrane</location>
        <topology evidence="1">Multi-pass membrane protein</topology>
    </subcellularLocation>
</comment>
<keyword evidence="2" id="KW-0812">Transmembrane</keyword>
<dbReference type="EMBL" id="NIRI02000042">
    <property type="protein sequence ID" value="KAG5448939.1"/>
    <property type="molecule type" value="Genomic_DNA"/>
</dbReference>
<dbReference type="Gene3D" id="1.20.1070.10">
    <property type="entry name" value="Rhodopsin 7-helix transmembrane proteins"/>
    <property type="match status" value="1"/>
</dbReference>
<dbReference type="SUPFAM" id="SSF81321">
    <property type="entry name" value="Family A G protein-coupled receptor-like"/>
    <property type="match status" value="1"/>
</dbReference>
<evidence type="ECO:0000256" key="1">
    <source>
        <dbReference type="ARBA" id="ARBA00004141"/>
    </source>
</evidence>
<keyword evidence="10" id="KW-1185">Reference proteome</keyword>
<keyword evidence="6" id="KW-0675">Receptor</keyword>
<keyword evidence="3" id="KW-1133">Transmembrane helix</keyword>
<evidence type="ECO:0000313" key="9">
    <source>
        <dbReference type="EMBL" id="KAG5448939.1"/>
    </source>
</evidence>
<comment type="caution">
    <text evidence="9">The sequence shown here is derived from an EMBL/GenBank/DDBJ whole genome shotgun (WGS) entry which is preliminary data.</text>
</comment>